<gene>
    <name evidence="1" type="ORF">UFOVP36_52</name>
</gene>
<reference evidence="1" key="1">
    <citation type="submission" date="2020-04" db="EMBL/GenBank/DDBJ databases">
        <authorList>
            <person name="Chiriac C."/>
            <person name="Salcher M."/>
            <person name="Ghai R."/>
            <person name="Kavagutti S V."/>
        </authorList>
    </citation>
    <scope>NUCLEOTIDE SEQUENCE</scope>
</reference>
<sequence>MNVERRKQLNLAIGLLEQMEALRDEAVEIITNAKDEEQEAFDNMPEGLQGAERGQNMETAISELETAISELEGIYFDDLKANIEEAKGE</sequence>
<evidence type="ECO:0000313" key="1">
    <source>
        <dbReference type="EMBL" id="CAB4122473.1"/>
    </source>
</evidence>
<proteinExistence type="predicted"/>
<dbReference type="EMBL" id="LR796164">
    <property type="protein sequence ID" value="CAB4122473.1"/>
    <property type="molecule type" value="Genomic_DNA"/>
</dbReference>
<protein>
    <submittedName>
        <fullName evidence="1">Uncharacterized protein</fullName>
    </submittedName>
</protein>
<name>A0A6J5KMD3_9CAUD</name>
<accession>A0A6J5KMD3</accession>
<organism evidence="1">
    <name type="scientific">uncultured Caudovirales phage</name>
    <dbReference type="NCBI Taxonomy" id="2100421"/>
    <lineage>
        <taxon>Viruses</taxon>
        <taxon>Duplodnaviria</taxon>
        <taxon>Heunggongvirae</taxon>
        <taxon>Uroviricota</taxon>
        <taxon>Caudoviricetes</taxon>
        <taxon>Peduoviridae</taxon>
        <taxon>Maltschvirus</taxon>
        <taxon>Maltschvirus maltsch</taxon>
    </lineage>
</organism>